<organism evidence="1">
    <name type="scientific">marine metagenome</name>
    <dbReference type="NCBI Taxonomy" id="408172"/>
    <lineage>
        <taxon>unclassified sequences</taxon>
        <taxon>metagenomes</taxon>
        <taxon>ecological metagenomes</taxon>
    </lineage>
</organism>
<accession>A0A382Y7U0</accession>
<proteinExistence type="predicted"/>
<reference evidence="1" key="1">
    <citation type="submission" date="2018-05" db="EMBL/GenBank/DDBJ databases">
        <authorList>
            <person name="Lanie J.A."/>
            <person name="Ng W.-L."/>
            <person name="Kazmierczak K.M."/>
            <person name="Andrzejewski T.M."/>
            <person name="Davidsen T.M."/>
            <person name="Wayne K.J."/>
            <person name="Tettelin H."/>
            <person name="Glass J.I."/>
            <person name="Rusch D."/>
            <person name="Podicherti R."/>
            <person name="Tsui H.-C.T."/>
            <person name="Winkler M.E."/>
        </authorList>
    </citation>
    <scope>NUCLEOTIDE SEQUENCE</scope>
</reference>
<evidence type="ECO:0000313" key="1">
    <source>
        <dbReference type="EMBL" id="SVD78935.1"/>
    </source>
</evidence>
<dbReference type="EMBL" id="UINC01173373">
    <property type="protein sequence ID" value="SVD78935.1"/>
    <property type="molecule type" value="Genomic_DNA"/>
</dbReference>
<evidence type="ECO:0008006" key="2">
    <source>
        <dbReference type="Google" id="ProtNLM"/>
    </source>
</evidence>
<sequence length="132" mass="15527">MKLIVFLTYGVSLNDWHNQQIINRELALYVKYIEEGHDVAIVDYGRPNTNVIRHLGNAITVLPNRWCLPNWLYGRLVPFLHRKKLSVADVYKTNQMRGAHVARVCAKKYNKYLVIRQGYGYYDFTRKDRGLV</sequence>
<gene>
    <name evidence="1" type="ORF">METZ01_LOCUS431789</name>
</gene>
<dbReference type="AlphaFoldDB" id="A0A382Y7U0"/>
<name>A0A382Y7U0_9ZZZZ</name>
<feature type="non-terminal residue" evidence="1">
    <location>
        <position position="132"/>
    </location>
</feature>
<protein>
    <recommendedName>
        <fullName evidence="2">Glycosyltransferase subfamily 4-like N-terminal domain-containing protein</fullName>
    </recommendedName>
</protein>